<dbReference type="Pfam" id="PF10937">
    <property type="entry name" value="Kgd4-YMR31"/>
    <property type="match status" value="1"/>
</dbReference>
<dbReference type="AlphaFoldDB" id="A0AAV9WSF2"/>
<dbReference type="GO" id="GO:0004591">
    <property type="term" value="F:oxoglutarate dehydrogenase (succinyl-transferring) activity"/>
    <property type="evidence" value="ECO:0007669"/>
    <property type="project" value="TreeGrafter"/>
</dbReference>
<keyword evidence="2" id="KW-0496">Mitochondrion</keyword>
<accession>A0AAV9WSF2</accession>
<dbReference type="PANTHER" id="PTHR31601:SF2">
    <property type="entry name" value="ALPHA-KETOGLUTARATE DEHYDROGENASE COMPONENT 4"/>
    <property type="match status" value="1"/>
</dbReference>
<evidence type="ECO:0000256" key="1">
    <source>
        <dbReference type="ARBA" id="ARBA00004173"/>
    </source>
</evidence>
<comment type="similarity">
    <text evidence="3">Belongs to the alpha-ketoglutarate dehydrogenase component 4 family.</text>
</comment>
<dbReference type="Proteomes" id="UP001365542">
    <property type="component" value="Unassembled WGS sequence"/>
</dbReference>
<reference evidence="4 5" key="1">
    <citation type="submission" date="2019-10" db="EMBL/GenBank/DDBJ databases">
        <authorList>
            <person name="Palmer J.M."/>
        </authorList>
    </citation>
    <scope>NUCLEOTIDE SEQUENCE [LARGE SCALE GENOMIC DNA]</scope>
    <source>
        <strain evidence="4 5">TWF694</strain>
    </source>
</reference>
<keyword evidence="5" id="KW-1185">Reference proteome</keyword>
<dbReference type="EMBL" id="JAVHJO010000018">
    <property type="protein sequence ID" value="KAK6524300.1"/>
    <property type="molecule type" value="Genomic_DNA"/>
</dbReference>
<evidence type="ECO:0000313" key="4">
    <source>
        <dbReference type="EMBL" id="KAK6524300.1"/>
    </source>
</evidence>
<sequence length="111" mass="12035">MNATRILARRTPLIQFVGKRSIPETIDHAPRVHPASPSSSLPTSFKQYRESVANQHGPLATRSASSKSYFSPQPAPGEFFDRSELPARFGRLKWTAAEIDAVQSGGASALA</sequence>
<proteinExistence type="inferred from homology"/>
<dbReference type="PANTHER" id="PTHR31601">
    <property type="entry name" value="28S RIBOSOMAL PROTEIN S36, MITOCHONDRIAL"/>
    <property type="match status" value="1"/>
</dbReference>
<protein>
    <recommendedName>
        <fullName evidence="6">Ribosomal protein S36, mitochondrial</fullName>
    </recommendedName>
</protein>
<gene>
    <name evidence="4" type="ORF">TWF694_005953</name>
</gene>
<dbReference type="InterPro" id="IPR020373">
    <property type="entry name" value="Kgd4/YMR-31"/>
</dbReference>
<organism evidence="4 5">
    <name type="scientific">Orbilia ellipsospora</name>
    <dbReference type="NCBI Taxonomy" id="2528407"/>
    <lineage>
        <taxon>Eukaryota</taxon>
        <taxon>Fungi</taxon>
        <taxon>Dikarya</taxon>
        <taxon>Ascomycota</taxon>
        <taxon>Pezizomycotina</taxon>
        <taxon>Orbiliomycetes</taxon>
        <taxon>Orbiliales</taxon>
        <taxon>Orbiliaceae</taxon>
        <taxon>Orbilia</taxon>
    </lineage>
</organism>
<evidence type="ECO:0000256" key="2">
    <source>
        <dbReference type="ARBA" id="ARBA00023128"/>
    </source>
</evidence>
<dbReference type="GO" id="GO:0005739">
    <property type="term" value="C:mitochondrion"/>
    <property type="evidence" value="ECO:0007669"/>
    <property type="project" value="UniProtKB-SubCell"/>
</dbReference>
<name>A0AAV9WSF2_9PEZI</name>
<comment type="subcellular location">
    <subcellularLocation>
        <location evidence="1">Mitochondrion</location>
    </subcellularLocation>
</comment>
<evidence type="ECO:0000313" key="5">
    <source>
        <dbReference type="Proteomes" id="UP001365542"/>
    </source>
</evidence>
<dbReference type="GO" id="GO:0006103">
    <property type="term" value="P:2-oxoglutarate metabolic process"/>
    <property type="evidence" value="ECO:0007669"/>
    <property type="project" value="InterPro"/>
</dbReference>
<evidence type="ECO:0008006" key="6">
    <source>
        <dbReference type="Google" id="ProtNLM"/>
    </source>
</evidence>
<comment type="caution">
    <text evidence="4">The sequence shown here is derived from an EMBL/GenBank/DDBJ whole genome shotgun (WGS) entry which is preliminary data.</text>
</comment>
<evidence type="ECO:0000256" key="3">
    <source>
        <dbReference type="ARBA" id="ARBA00043970"/>
    </source>
</evidence>